<dbReference type="Proteomes" id="UP000630149">
    <property type="component" value="Unassembled WGS sequence"/>
</dbReference>
<keyword evidence="1" id="KW-0472">Membrane</keyword>
<proteinExistence type="predicted"/>
<accession>A0A917JSA7</accession>
<comment type="caution">
    <text evidence="2">The sequence shown here is derived from an EMBL/GenBank/DDBJ whole genome shotgun (WGS) entry which is preliminary data.</text>
</comment>
<reference evidence="2" key="2">
    <citation type="submission" date="2020-09" db="EMBL/GenBank/DDBJ databases">
        <authorList>
            <person name="Sun Q."/>
            <person name="Ohkuma M."/>
        </authorList>
    </citation>
    <scope>NUCLEOTIDE SEQUENCE</scope>
    <source>
        <strain evidence="2">JCM 13919</strain>
    </source>
</reference>
<name>A0A917JSA7_9GAMM</name>
<evidence type="ECO:0000313" key="3">
    <source>
        <dbReference type="Proteomes" id="UP000630149"/>
    </source>
</evidence>
<dbReference type="AlphaFoldDB" id="A0A917JSA7"/>
<evidence type="ECO:0000256" key="1">
    <source>
        <dbReference type="SAM" id="Phobius"/>
    </source>
</evidence>
<keyword evidence="3" id="KW-1185">Reference proteome</keyword>
<keyword evidence="1" id="KW-0812">Transmembrane</keyword>
<gene>
    <name evidence="2" type="ORF">GCM10007966_07320</name>
</gene>
<organism evidence="2 3">
    <name type="scientific">Legionella impletisoli</name>
    <dbReference type="NCBI Taxonomy" id="343510"/>
    <lineage>
        <taxon>Bacteria</taxon>
        <taxon>Pseudomonadati</taxon>
        <taxon>Pseudomonadota</taxon>
        <taxon>Gammaproteobacteria</taxon>
        <taxon>Legionellales</taxon>
        <taxon>Legionellaceae</taxon>
        <taxon>Legionella</taxon>
    </lineage>
</organism>
<dbReference type="OrthoDB" id="5652118at2"/>
<feature type="transmembrane region" description="Helical" evidence="1">
    <location>
        <begin position="6"/>
        <end position="28"/>
    </location>
</feature>
<evidence type="ECO:0008006" key="4">
    <source>
        <dbReference type="Google" id="ProtNLM"/>
    </source>
</evidence>
<keyword evidence="1" id="KW-1133">Transmembrane helix</keyword>
<protein>
    <recommendedName>
        <fullName evidence="4">DUF4189 domain-containing protein</fullName>
    </recommendedName>
</protein>
<dbReference type="RefSeq" id="WP_131775757.1">
    <property type="nucleotide sequence ID" value="NZ_BMOB01000002.1"/>
</dbReference>
<reference evidence="2" key="1">
    <citation type="journal article" date="2014" name="Int. J. Syst. Evol. Microbiol.">
        <title>Complete genome sequence of Corynebacterium casei LMG S-19264T (=DSM 44701T), isolated from a smear-ripened cheese.</title>
        <authorList>
            <consortium name="US DOE Joint Genome Institute (JGI-PGF)"/>
            <person name="Walter F."/>
            <person name="Albersmeier A."/>
            <person name="Kalinowski J."/>
            <person name="Ruckert C."/>
        </authorList>
    </citation>
    <scope>NUCLEOTIDE SEQUENCE</scope>
    <source>
        <strain evidence="2">JCM 13919</strain>
    </source>
</reference>
<evidence type="ECO:0000313" key="2">
    <source>
        <dbReference type="EMBL" id="GGI81369.1"/>
    </source>
</evidence>
<dbReference type="EMBL" id="BMOB01000002">
    <property type="protein sequence ID" value="GGI81369.1"/>
    <property type="molecule type" value="Genomic_DNA"/>
</dbReference>
<sequence length="150" mass="17165">MNNLTRWFTIFLSPVMINVLFANPAAVMRGQNSYWQCKAYDDQNHQWVAHSSYARVAINKAYEACKSQSKMPASCKTAHEYCESIIKGVTTRPMWRCTALDMHAHVWVSDLYTNRNDAALGARAYCEHRSGMPETCYVNLLTCNNENKSE</sequence>